<name>A0A9D3SVB6_9TELE</name>
<evidence type="ECO:0000256" key="3">
    <source>
        <dbReference type="ARBA" id="ARBA00022553"/>
    </source>
</evidence>
<feature type="region of interest" description="Disordered" evidence="8">
    <location>
        <begin position="587"/>
        <end position="652"/>
    </location>
</feature>
<keyword evidence="6 7" id="KW-0206">Cytoskeleton</keyword>
<dbReference type="InterPro" id="IPR001084">
    <property type="entry name" value="MAP_tubulin-bd_rpt"/>
</dbReference>
<keyword evidence="5" id="KW-0677">Repeat</keyword>
<feature type="region of interest" description="Disordered" evidence="8">
    <location>
        <begin position="246"/>
        <end position="306"/>
    </location>
</feature>
<evidence type="ECO:0000256" key="6">
    <source>
        <dbReference type="ARBA" id="ARBA00023212"/>
    </source>
</evidence>
<feature type="compositionally biased region" description="Low complexity" evidence="8">
    <location>
        <begin position="1383"/>
        <end position="1393"/>
    </location>
</feature>
<comment type="subcellular location">
    <subcellularLocation>
        <location evidence="1 7">Cytoplasm</location>
        <location evidence="1 7">Cytoskeleton</location>
    </subcellularLocation>
</comment>
<dbReference type="PROSITE" id="PS51491">
    <property type="entry name" value="TAU_MAP_2"/>
    <property type="match status" value="4"/>
</dbReference>
<feature type="compositionally biased region" description="Basic and acidic residues" evidence="8">
    <location>
        <begin position="898"/>
        <end position="924"/>
    </location>
</feature>
<keyword evidence="3" id="KW-0597">Phosphoprotein</keyword>
<dbReference type="OrthoDB" id="9378527at2759"/>
<evidence type="ECO:0000256" key="5">
    <source>
        <dbReference type="ARBA" id="ARBA00022737"/>
    </source>
</evidence>
<feature type="compositionally biased region" description="Basic and acidic residues" evidence="8">
    <location>
        <begin position="665"/>
        <end position="722"/>
    </location>
</feature>
<feature type="compositionally biased region" description="Low complexity" evidence="8">
    <location>
        <begin position="1009"/>
        <end position="1070"/>
    </location>
</feature>
<evidence type="ECO:0000256" key="4">
    <source>
        <dbReference type="ARBA" id="ARBA00022701"/>
    </source>
</evidence>
<dbReference type="PROSITE" id="PS00229">
    <property type="entry name" value="TAU_MAP_1"/>
    <property type="match status" value="3"/>
</dbReference>
<dbReference type="Proteomes" id="UP000824219">
    <property type="component" value="Linkage Group LG01"/>
</dbReference>
<comment type="caution">
    <text evidence="9">The sequence shown here is derived from an EMBL/GenBank/DDBJ whole genome shotgun (WGS) entry which is preliminary data.</text>
</comment>
<evidence type="ECO:0000256" key="7">
    <source>
        <dbReference type="RuleBase" id="RU000686"/>
    </source>
</evidence>
<dbReference type="GO" id="GO:0005874">
    <property type="term" value="C:microtubule"/>
    <property type="evidence" value="ECO:0007669"/>
    <property type="project" value="UniProtKB-KW"/>
</dbReference>
<keyword evidence="2 7" id="KW-0963">Cytoplasm</keyword>
<feature type="compositionally biased region" description="Basic and acidic residues" evidence="8">
    <location>
        <begin position="253"/>
        <end position="279"/>
    </location>
</feature>
<dbReference type="GO" id="GO:0008017">
    <property type="term" value="F:microtubule binding"/>
    <property type="evidence" value="ECO:0007669"/>
    <property type="project" value="InterPro"/>
</dbReference>
<dbReference type="GO" id="GO:0043005">
    <property type="term" value="C:neuron projection"/>
    <property type="evidence" value="ECO:0007669"/>
    <property type="project" value="TreeGrafter"/>
</dbReference>
<dbReference type="EMBL" id="JAHKSW010000001">
    <property type="protein sequence ID" value="KAG7336305.1"/>
    <property type="molecule type" value="Genomic_DNA"/>
</dbReference>
<feature type="region of interest" description="Disordered" evidence="8">
    <location>
        <begin position="664"/>
        <end position="1257"/>
    </location>
</feature>
<organism evidence="9 10">
    <name type="scientific">Hemibagrus wyckioides</name>
    <dbReference type="NCBI Taxonomy" id="337641"/>
    <lineage>
        <taxon>Eukaryota</taxon>
        <taxon>Metazoa</taxon>
        <taxon>Chordata</taxon>
        <taxon>Craniata</taxon>
        <taxon>Vertebrata</taxon>
        <taxon>Euteleostomi</taxon>
        <taxon>Actinopterygii</taxon>
        <taxon>Neopterygii</taxon>
        <taxon>Teleostei</taxon>
        <taxon>Ostariophysi</taxon>
        <taxon>Siluriformes</taxon>
        <taxon>Bagridae</taxon>
        <taxon>Hemibagrus</taxon>
    </lineage>
</organism>
<dbReference type="Pfam" id="PF00418">
    <property type="entry name" value="Tubulin-binding"/>
    <property type="match status" value="4"/>
</dbReference>
<evidence type="ECO:0000256" key="8">
    <source>
        <dbReference type="SAM" id="MobiDB-lite"/>
    </source>
</evidence>
<evidence type="ECO:0000256" key="1">
    <source>
        <dbReference type="ARBA" id="ARBA00004245"/>
    </source>
</evidence>
<keyword evidence="4 7" id="KW-0493">Microtubule</keyword>
<feature type="compositionally biased region" description="Basic and acidic residues" evidence="8">
    <location>
        <begin position="729"/>
        <end position="891"/>
    </location>
</feature>
<feature type="compositionally biased region" description="Basic and acidic residues" evidence="8">
    <location>
        <begin position="933"/>
        <end position="980"/>
    </location>
</feature>
<dbReference type="GO" id="GO:0000226">
    <property type="term" value="P:microtubule cytoskeleton organization"/>
    <property type="evidence" value="ECO:0007669"/>
    <property type="project" value="TreeGrafter"/>
</dbReference>
<feature type="region of interest" description="Disordered" evidence="8">
    <location>
        <begin position="1353"/>
        <end position="1425"/>
    </location>
</feature>
<protein>
    <recommendedName>
        <fullName evidence="7">Microtubule-associated protein</fullName>
    </recommendedName>
</protein>
<reference evidence="9 10" key="1">
    <citation type="submission" date="2021-06" db="EMBL/GenBank/DDBJ databases">
        <title>Chromosome-level genome assembly of the red-tail catfish (Hemibagrus wyckioides).</title>
        <authorList>
            <person name="Shao F."/>
        </authorList>
    </citation>
    <scope>NUCLEOTIDE SEQUENCE [LARGE SCALE GENOMIC DNA]</scope>
    <source>
        <strain evidence="9">EC202008001</strain>
        <tissue evidence="9">Blood</tissue>
    </source>
</reference>
<feature type="compositionally biased region" description="Low complexity" evidence="8">
    <location>
        <begin position="1202"/>
        <end position="1230"/>
    </location>
</feature>
<accession>A0A9D3SVB6</accession>
<evidence type="ECO:0000256" key="2">
    <source>
        <dbReference type="ARBA" id="ARBA00022490"/>
    </source>
</evidence>
<feature type="compositionally biased region" description="Basic and acidic residues" evidence="8">
    <location>
        <begin position="289"/>
        <end position="305"/>
    </location>
</feature>
<feature type="compositionally biased region" description="Low complexity" evidence="8">
    <location>
        <begin position="1113"/>
        <end position="1136"/>
    </location>
</feature>
<feature type="compositionally biased region" description="Low complexity" evidence="8">
    <location>
        <begin position="616"/>
        <end position="625"/>
    </location>
</feature>
<feature type="compositionally biased region" description="Low complexity" evidence="8">
    <location>
        <begin position="1160"/>
        <end position="1191"/>
    </location>
</feature>
<feature type="compositionally biased region" description="Basic and acidic residues" evidence="8">
    <location>
        <begin position="1137"/>
        <end position="1147"/>
    </location>
</feature>
<evidence type="ECO:0000313" key="9">
    <source>
        <dbReference type="EMBL" id="KAG7336305.1"/>
    </source>
</evidence>
<dbReference type="GO" id="GO:0031175">
    <property type="term" value="P:neuron projection development"/>
    <property type="evidence" value="ECO:0007669"/>
    <property type="project" value="TreeGrafter"/>
</dbReference>
<dbReference type="PANTHER" id="PTHR11501">
    <property type="entry name" value="MICROTUBULE-ASSOCIATED PROTEIN"/>
    <property type="match status" value="1"/>
</dbReference>
<proteinExistence type="predicted"/>
<keyword evidence="10" id="KW-1185">Reference proteome</keyword>
<dbReference type="PANTHER" id="PTHR11501:SF16">
    <property type="entry name" value="MICROTUBULE-ASSOCIATED PROTEIN 4"/>
    <property type="match status" value="1"/>
</dbReference>
<dbReference type="InterPro" id="IPR027324">
    <property type="entry name" value="MAP2/MAP4/Tau"/>
</dbReference>
<evidence type="ECO:0000313" key="10">
    <source>
        <dbReference type="Proteomes" id="UP000824219"/>
    </source>
</evidence>
<sequence length="1425" mass="152838">MSRHCLSMGMIARTPEELSKGDKKQCTKRRRMADLTLSDALTDSVSPSGEENIVQKDFIASLEAEHFEDKVGETVGKTDYIPLLDDDEKGIVGLSGTPEGQSSVLHQELQKEVQPPLIDHQALLSDFAPDCEAVAGFPDHWSAQSHPSQFIDTSLMGTFSGFSQPVGLGTNMDSGVVSLQSEKPSSIADTQQPPLLATEAPITSKNPLDLPAGVFGDHWPDDAGIPSDLPFTPSVSTVISRHAGHLTESQQDAPDHQWSLRDSGLGDRDERENEGTDHKKEKKKKKRKPKDEVFDQSESKSKLEMQRGNTDLLEGSHHMLTHKERDQDEGWQHQDVNWAGGRVKKGKSRKKIPEEWAIHAEPFVPTSSLISHDFGTELTTCPVPGEIQASGQSLISLTEDYTDEGLMPSSLASDLLSLTASSPPAPVEANLAAQSATSHCEGPDFSTTSHLSVSSGFHDVLMETESGDMSSTKDDFNLSVALSKADPHVSVMNPPCFVPSGGAFEEAIFKQDSSFIDPALETHVLDNTPVVDPLMSTPGKAGFGSSMEALISAPPFSPSQTAWSLNGSNLNNQSEVFDISGLQGTTYEAPVPVPLQSPKSKTPKEGKSKQSRKTRSSSSKSPTSSEAKLPSPQNSGLNPAAPPFFPSFAEPREHVTDLPAMLQVKTEKIQPDVKKIESLDKSDMFSKVDKVEKTDKPDQVAKVEETDVKGKKESKDSSDKQDAFNQVAKVEETDVKGKKESKDSSDKQDTFNKVAKVEETDVKDKKENKDSSEKQDTLNKVEKVKETTVDNKADKPDKTEQPDKSEKIHEPEKADASKKAENLEQVEKIPDIKASEGKMDMSPEKNKEVKVEKVELKAETTKVDDKTVEDKSEKEKLDPKLDEKSEKDNAEKVQLIQKPHEKTEEGKAEEEKLDQKQEKDKAENEIVVSGKDVAPKTDAVEETKLPENLEKQEKTEKAATAGKKEPSAKVEKEEKTEKAKKAAPKPVATNGARTAPGKDLPSPEKKTKPATTTTKPSMAKTRPSSVSSAATAPKRSTPAPTSTTTTSATLSKKAPVPKAPTPTAGTKRPASAASRLPTTSTVPSEVKPKTATESSVPKSHAAPSRSAASKNGTATTAMSKTTTSSAATARRSLATKTENKTGEEKKPSTLKTTDPSKPKSATARPSTITSSTTARTRTTKPTTTTNNTTSTVPERKPPVPRAPRASSTTTSTTASTTTRTSTRPATAPAPDVKNVRSKIGSTDNMKHQPGGGKVTVSQSKTDALAQGSLSKETSQGKVQIVSKKVDYSHVTSRLGSKDNIKHVPGGGNVQILNRKVDLSKVTSKCGSRVNIKHKPGGGDIKIESHKVNFKDKAQSKVGSLDNVSHSPGGGNIKAEGQQETVEGTGATSSGSAGPAQENGLKEGTACGGEALRDPQGLDSLIPETN</sequence>
<gene>
    <name evidence="9" type="ORF">KOW79_000998</name>
</gene>